<accession>A0A2D2DIK0</accession>
<evidence type="ECO:0000259" key="3">
    <source>
        <dbReference type="Pfam" id="PF16537"/>
    </source>
</evidence>
<dbReference type="GO" id="GO:0015627">
    <property type="term" value="C:type II protein secretion system complex"/>
    <property type="evidence" value="ECO:0007669"/>
    <property type="project" value="InterPro"/>
</dbReference>
<proteinExistence type="predicted"/>
<dbReference type="EMBL" id="CP024608">
    <property type="protein sequence ID" value="ATQ74797.1"/>
    <property type="molecule type" value="Genomic_DNA"/>
</dbReference>
<protein>
    <recommendedName>
        <fullName evidence="3">Type II secretion system protein GspB C-terminal domain-containing protein</fullName>
    </recommendedName>
</protein>
<keyword evidence="2" id="KW-0812">Transmembrane</keyword>
<dbReference type="KEGG" id="mass:CR152_09885"/>
<dbReference type="Proteomes" id="UP000229897">
    <property type="component" value="Chromosome"/>
</dbReference>
<gene>
    <name evidence="4" type="ORF">CR152_09885</name>
</gene>
<dbReference type="Pfam" id="PF16537">
    <property type="entry name" value="T2SSB"/>
    <property type="match status" value="1"/>
</dbReference>
<feature type="compositionally biased region" description="Basic and acidic residues" evidence="1">
    <location>
        <begin position="131"/>
        <end position="147"/>
    </location>
</feature>
<dbReference type="RefSeq" id="WP_099874772.1">
    <property type="nucleotide sequence ID" value="NZ_CP024608.1"/>
</dbReference>
<name>A0A2D2DIK0_9BURK</name>
<evidence type="ECO:0000313" key="4">
    <source>
        <dbReference type="EMBL" id="ATQ74797.1"/>
    </source>
</evidence>
<keyword evidence="2" id="KW-0472">Membrane</keyword>
<evidence type="ECO:0000256" key="1">
    <source>
        <dbReference type="SAM" id="MobiDB-lite"/>
    </source>
</evidence>
<dbReference type="OrthoDB" id="5432325at2"/>
<reference evidence="4" key="1">
    <citation type="submission" date="2017-10" db="EMBL/GenBank/DDBJ databases">
        <title>Massilia psychrophilum sp. nov., a novel purple-pigmented bacterium isolated from Tianshan glacier, Xinjiang Municipality, China.</title>
        <authorList>
            <person name="Wang H."/>
        </authorList>
    </citation>
    <scope>NUCLEOTIDE SEQUENCE [LARGE SCALE GENOMIC DNA]</scope>
    <source>
        <strain evidence="4">B2</strain>
    </source>
</reference>
<keyword evidence="5" id="KW-1185">Reference proteome</keyword>
<dbReference type="AlphaFoldDB" id="A0A2D2DIK0"/>
<evidence type="ECO:0000256" key="2">
    <source>
        <dbReference type="SAM" id="Phobius"/>
    </source>
</evidence>
<feature type="domain" description="Type II secretion system protein GspB C-terminal" evidence="3">
    <location>
        <begin position="173"/>
        <end position="229"/>
    </location>
</feature>
<keyword evidence="2" id="KW-1133">Transmembrane helix</keyword>
<organism evidence="4 5">
    <name type="scientific">Massilia violaceinigra</name>
    <dbReference type="NCBI Taxonomy" id="2045208"/>
    <lineage>
        <taxon>Bacteria</taxon>
        <taxon>Pseudomonadati</taxon>
        <taxon>Pseudomonadota</taxon>
        <taxon>Betaproteobacteria</taxon>
        <taxon>Burkholderiales</taxon>
        <taxon>Oxalobacteraceae</taxon>
        <taxon>Telluria group</taxon>
        <taxon>Massilia</taxon>
    </lineage>
</organism>
<sequence>MSYILEALKKAQAERQIGSAPTIHAVPLHGGEPERDGAGAKPLVIGLALLALGAAGAAVYAWRQPAAPAPVVQAAAPVAAIPAPAPAPAPAPVPAPAPEAVAMPVAEAPPRKSEPVKVAVAEPVLKPERVKKAEPVKPAPAKEDVAKADTAPPAPEEKLRTLRELPEALQHEIPPIAVGGYIYSKNPADRLLLIDKVLRREGDEVAPGLVLEKLLPKAAVMKYKGERYRHPY</sequence>
<evidence type="ECO:0000313" key="5">
    <source>
        <dbReference type="Proteomes" id="UP000229897"/>
    </source>
</evidence>
<feature type="region of interest" description="Disordered" evidence="1">
    <location>
        <begin position="131"/>
        <end position="154"/>
    </location>
</feature>
<dbReference type="InterPro" id="IPR032389">
    <property type="entry name" value="GspB_C"/>
</dbReference>
<feature type="transmembrane region" description="Helical" evidence="2">
    <location>
        <begin position="43"/>
        <end position="62"/>
    </location>
</feature>